<feature type="region of interest" description="Disordered" evidence="5">
    <location>
        <begin position="1"/>
        <end position="42"/>
    </location>
</feature>
<feature type="compositionally biased region" description="Low complexity" evidence="5">
    <location>
        <begin position="340"/>
        <end position="352"/>
    </location>
</feature>
<feature type="transmembrane region" description="Helical" evidence="6">
    <location>
        <begin position="211"/>
        <end position="234"/>
    </location>
</feature>
<feature type="transmembrane region" description="Helical" evidence="6">
    <location>
        <begin position="50"/>
        <end position="70"/>
    </location>
</feature>
<feature type="compositionally biased region" description="Gly residues" evidence="5">
    <location>
        <begin position="384"/>
        <end position="403"/>
    </location>
</feature>
<protein>
    <submittedName>
        <fullName evidence="7">ABC-type sugar transport system permease subunit</fullName>
    </submittedName>
</protein>
<keyword evidence="7" id="KW-0813">Transport</keyword>
<evidence type="ECO:0000256" key="2">
    <source>
        <dbReference type="ARBA" id="ARBA00022692"/>
    </source>
</evidence>
<dbReference type="Gene3D" id="1.10.3720.10">
    <property type="entry name" value="MetI-like"/>
    <property type="match status" value="1"/>
</dbReference>
<keyword evidence="8" id="KW-1185">Reference proteome</keyword>
<dbReference type="RefSeq" id="WP_106366842.1">
    <property type="nucleotide sequence ID" value="NZ_PVTJ01000016.1"/>
</dbReference>
<evidence type="ECO:0000256" key="5">
    <source>
        <dbReference type="SAM" id="MobiDB-lite"/>
    </source>
</evidence>
<dbReference type="GO" id="GO:0016020">
    <property type="term" value="C:membrane"/>
    <property type="evidence" value="ECO:0007669"/>
    <property type="project" value="UniProtKB-SubCell"/>
</dbReference>
<evidence type="ECO:0000256" key="6">
    <source>
        <dbReference type="SAM" id="Phobius"/>
    </source>
</evidence>
<feature type="transmembrane region" description="Helical" evidence="6">
    <location>
        <begin position="597"/>
        <end position="614"/>
    </location>
</feature>
<dbReference type="InterPro" id="IPR035906">
    <property type="entry name" value="MetI-like_sf"/>
</dbReference>
<gene>
    <name evidence="7" type="ORF">B0I28_11648</name>
</gene>
<feature type="transmembrane region" description="Helical" evidence="6">
    <location>
        <begin position="649"/>
        <end position="671"/>
    </location>
</feature>
<evidence type="ECO:0000256" key="1">
    <source>
        <dbReference type="ARBA" id="ARBA00004141"/>
    </source>
</evidence>
<comment type="caution">
    <text evidence="7">The sequence shown here is derived from an EMBL/GenBank/DDBJ whole genome shotgun (WGS) entry which is preliminary data.</text>
</comment>
<keyword evidence="3 6" id="KW-1133">Transmembrane helix</keyword>
<sequence length="681" mass="68771">MVLPPGAGTPPPDDPTLPIQRLQPRWPLPAPPANQFPPPQVQPRGDAARVVGGFALLAVPIAALVVAYVLPTIRTFQFSRLGGVGFADPEHVGGANYDRVVDEGAFLNGLAHLIGPTALLVLGGAVVAPLLALLLHRAGAKVRAVSRVVWALAAVSFAPAALTVAWLVSGVADGRGSDATVYDWPLLVSGVVVGTGVLAGLAALRGDGSRVGAVLTTAGLTAIGLTAAGLQTFAYGTISGLPADAPVPLRQIYEGIRGGFDVGGAAAKSMLLLAILAVLGVGAAVLFAAARVRIDVVPGEGARREAAPRPEPQQVREFGFGPRGAFGPGPTVSGTTAFSPAAPEAAGPGVPGQRAPEQGLAAGTPGPFPGGQGARPVAGASGAFPGGRGPGPAAGFSPGGPGPAAGSAPSGPSPAAGPPSSGRTRSGESGAAQPVPVRAGAVVLGVLVLLAAVGAVGYFLLPWASRVAEGGPEPLDLWFVIRRTWGPPLVTTAIALVAAGIGGFAIGALRPVGDASRWLLLPFAPWLFVGTGPLATANLEAVAGEGEWVTIGSFPPRAWIAVPLLFLFTALCWGLEDRRRALAAEGRGSANGAFAKAAWPFALLAAMALLLVHVQDLFWTQLTFQDMLSSGVMVYALSNLDLEHTGITYGFPLPLLAVYAAAAVAFALWYLPRLAIRTGRP</sequence>
<feature type="transmembrane region" description="Helical" evidence="6">
    <location>
        <begin position="441"/>
        <end position="465"/>
    </location>
</feature>
<feature type="region of interest" description="Disordered" evidence="5">
    <location>
        <begin position="301"/>
        <end position="432"/>
    </location>
</feature>
<comment type="subcellular location">
    <subcellularLocation>
        <location evidence="1">Membrane</location>
        <topology evidence="1">Multi-pass membrane protein</topology>
    </subcellularLocation>
</comment>
<organism evidence="7 8">
    <name type="scientific">Glycomyces artemisiae</name>
    <dbReference type="NCBI Taxonomy" id="1076443"/>
    <lineage>
        <taxon>Bacteria</taxon>
        <taxon>Bacillati</taxon>
        <taxon>Actinomycetota</taxon>
        <taxon>Actinomycetes</taxon>
        <taxon>Glycomycetales</taxon>
        <taxon>Glycomycetaceae</taxon>
        <taxon>Glycomyces</taxon>
    </lineage>
</organism>
<feature type="transmembrane region" description="Helical" evidence="6">
    <location>
        <begin position="270"/>
        <end position="290"/>
    </location>
</feature>
<keyword evidence="7" id="KW-0762">Sugar transport</keyword>
<evidence type="ECO:0000313" key="7">
    <source>
        <dbReference type="EMBL" id="PRY54087.1"/>
    </source>
</evidence>
<accession>A0A2T0U851</accession>
<dbReference type="Proteomes" id="UP000238176">
    <property type="component" value="Unassembled WGS sequence"/>
</dbReference>
<proteinExistence type="predicted"/>
<feature type="transmembrane region" description="Helical" evidence="6">
    <location>
        <begin position="148"/>
        <end position="172"/>
    </location>
</feature>
<feature type="transmembrane region" description="Helical" evidence="6">
    <location>
        <begin position="113"/>
        <end position="136"/>
    </location>
</feature>
<dbReference type="OrthoDB" id="3539781at2"/>
<feature type="transmembrane region" description="Helical" evidence="6">
    <location>
        <begin position="518"/>
        <end position="537"/>
    </location>
</feature>
<keyword evidence="4 6" id="KW-0472">Membrane</keyword>
<reference evidence="7 8" key="1">
    <citation type="submission" date="2018-03" db="EMBL/GenBank/DDBJ databases">
        <title>Genomic Encyclopedia of Type Strains, Phase III (KMG-III): the genomes of soil and plant-associated and newly described type strains.</title>
        <authorList>
            <person name="Whitman W."/>
        </authorList>
    </citation>
    <scope>NUCLEOTIDE SEQUENCE [LARGE SCALE GENOMIC DNA]</scope>
    <source>
        <strain evidence="7 8">CGMCC 4.7067</strain>
    </source>
</reference>
<feature type="compositionally biased region" description="Pro residues" evidence="5">
    <location>
        <begin position="26"/>
        <end position="41"/>
    </location>
</feature>
<feature type="transmembrane region" description="Helical" evidence="6">
    <location>
        <begin position="184"/>
        <end position="204"/>
    </location>
</feature>
<evidence type="ECO:0000256" key="3">
    <source>
        <dbReference type="ARBA" id="ARBA00022989"/>
    </source>
</evidence>
<evidence type="ECO:0000313" key="8">
    <source>
        <dbReference type="Proteomes" id="UP000238176"/>
    </source>
</evidence>
<keyword evidence="2 6" id="KW-0812">Transmembrane</keyword>
<name>A0A2T0U851_9ACTN</name>
<dbReference type="EMBL" id="PVTJ01000016">
    <property type="protein sequence ID" value="PRY54087.1"/>
    <property type="molecule type" value="Genomic_DNA"/>
</dbReference>
<dbReference type="AlphaFoldDB" id="A0A2T0U851"/>
<feature type="transmembrane region" description="Helical" evidence="6">
    <location>
        <begin position="485"/>
        <end position="506"/>
    </location>
</feature>
<feature type="transmembrane region" description="Helical" evidence="6">
    <location>
        <begin position="557"/>
        <end position="576"/>
    </location>
</feature>
<evidence type="ECO:0000256" key="4">
    <source>
        <dbReference type="ARBA" id="ARBA00023136"/>
    </source>
</evidence>